<dbReference type="AlphaFoldDB" id="A0A081LFW5"/>
<keyword evidence="3" id="KW-0804">Transcription</keyword>
<gene>
    <name evidence="5" type="ORF">BA70_00690</name>
</gene>
<accession>A0A081LFW5</accession>
<feature type="domain" description="HTH marR-type" evidence="4">
    <location>
        <begin position="3"/>
        <end position="137"/>
    </location>
</feature>
<dbReference type="Pfam" id="PF12802">
    <property type="entry name" value="MarR_2"/>
    <property type="match status" value="1"/>
</dbReference>
<keyword evidence="6" id="KW-1185">Reference proteome</keyword>
<dbReference type="RefSeq" id="WP_034316834.1">
    <property type="nucleotide sequence ID" value="NZ_JBCMYH010000023.1"/>
</dbReference>
<dbReference type="OrthoDB" id="166070at2"/>
<evidence type="ECO:0000256" key="1">
    <source>
        <dbReference type="ARBA" id="ARBA00023015"/>
    </source>
</evidence>
<comment type="caution">
    <text evidence="5">The sequence shown here is derived from an EMBL/GenBank/DDBJ whole genome shotgun (WGS) entry which is preliminary data.</text>
</comment>
<dbReference type="PROSITE" id="PS50995">
    <property type="entry name" value="HTH_MARR_2"/>
    <property type="match status" value="1"/>
</dbReference>
<evidence type="ECO:0000313" key="5">
    <source>
        <dbReference type="EMBL" id="KEP28141.1"/>
    </source>
</evidence>
<sequence>MSNADILKEIVLVHYEVSRKLNRKLLELEKDITPPQIYALSILIQGKVSHAEELKQRLSLNPGAASIALNKLCEQGYIQRERDKEDHSLVRLEATEKGLAIYEKHTRLFGKVIQHMMSDFTEEDLKTFLAYLQKMRQTFHDE</sequence>
<dbReference type="PRINTS" id="PR00598">
    <property type="entry name" value="HTHMARR"/>
</dbReference>
<organism evidence="5 6">
    <name type="scientific">Bacillus zhangzhouensis</name>
    <dbReference type="NCBI Taxonomy" id="1178540"/>
    <lineage>
        <taxon>Bacteria</taxon>
        <taxon>Bacillati</taxon>
        <taxon>Bacillota</taxon>
        <taxon>Bacilli</taxon>
        <taxon>Bacillales</taxon>
        <taxon>Bacillaceae</taxon>
        <taxon>Bacillus</taxon>
    </lineage>
</organism>
<proteinExistence type="predicted"/>
<keyword evidence="1" id="KW-0805">Transcription regulation</keyword>
<evidence type="ECO:0000256" key="3">
    <source>
        <dbReference type="ARBA" id="ARBA00023163"/>
    </source>
</evidence>
<dbReference type="Gene3D" id="1.10.10.10">
    <property type="entry name" value="Winged helix-like DNA-binding domain superfamily/Winged helix DNA-binding domain"/>
    <property type="match status" value="1"/>
</dbReference>
<evidence type="ECO:0000256" key="2">
    <source>
        <dbReference type="ARBA" id="ARBA00023125"/>
    </source>
</evidence>
<dbReference type="PANTHER" id="PTHR42756:SF1">
    <property type="entry name" value="TRANSCRIPTIONAL REPRESSOR OF EMRAB OPERON"/>
    <property type="match status" value="1"/>
</dbReference>
<keyword evidence="2" id="KW-0238">DNA-binding</keyword>
<name>A0A081LFW5_9BACI</name>
<dbReference type="InterPro" id="IPR036388">
    <property type="entry name" value="WH-like_DNA-bd_sf"/>
</dbReference>
<reference evidence="5 6" key="1">
    <citation type="submission" date="2012-09" db="EMBL/GenBank/DDBJ databases">
        <title>Genome Sequence of Bacillus sp. DW5-4.</title>
        <authorList>
            <person name="Lai Q."/>
            <person name="Liu Y."/>
            <person name="Shao Z."/>
        </authorList>
    </citation>
    <scope>NUCLEOTIDE SEQUENCE [LARGE SCALE GENOMIC DNA]</scope>
    <source>
        <strain evidence="5 6">DW5-4</strain>
    </source>
</reference>
<dbReference type="EMBL" id="JOTP01000001">
    <property type="protein sequence ID" value="KEP28141.1"/>
    <property type="molecule type" value="Genomic_DNA"/>
</dbReference>
<dbReference type="Proteomes" id="UP000028091">
    <property type="component" value="Unassembled WGS sequence"/>
</dbReference>
<dbReference type="InterPro" id="IPR036390">
    <property type="entry name" value="WH_DNA-bd_sf"/>
</dbReference>
<dbReference type="SMART" id="SM00347">
    <property type="entry name" value="HTH_MARR"/>
    <property type="match status" value="1"/>
</dbReference>
<dbReference type="SUPFAM" id="SSF46785">
    <property type="entry name" value="Winged helix' DNA-binding domain"/>
    <property type="match status" value="1"/>
</dbReference>
<evidence type="ECO:0000259" key="4">
    <source>
        <dbReference type="PROSITE" id="PS50995"/>
    </source>
</evidence>
<dbReference type="eggNOG" id="COG1846">
    <property type="taxonomic scope" value="Bacteria"/>
</dbReference>
<evidence type="ECO:0000313" key="6">
    <source>
        <dbReference type="Proteomes" id="UP000028091"/>
    </source>
</evidence>
<dbReference type="PANTHER" id="PTHR42756">
    <property type="entry name" value="TRANSCRIPTIONAL REGULATOR, MARR"/>
    <property type="match status" value="1"/>
</dbReference>
<dbReference type="GO" id="GO:0003677">
    <property type="term" value="F:DNA binding"/>
    <property type="evidence" value="ECO:0007669"/>
    <property type="project" value="UniProtKB-KW"/>
</dbReference>
<dbReference type="InterPro" id="IPR000835">
    <property type="entry name" value="HTH_MarR-typ"/>
</dbReference>
<dbReference type="GO" id="GO:0003700">
    <property type="term" value="F:DNA-binding transcription factor activity"/>
    <property type="evidence" value="ECO:0007669"/>
    <property type="project" value="InterPro"/>
</dbReference>
<protein>
    <submittedName>
        <fullName evidence="5">MarR family transcriptional regulator</fullName>
    </submittedName>
</protein>